<accession>A0A7V8NPS4</accession>
<evidence type="ECO:0000256" key="1">
    <source>
        <dbReference type="SAM" id="MobiDB-lite"/>
    </source>
</evidence>
<evidence type="ECO:0000313" key="3">
    <source>
        <dbReference type="Proteomes" id="UP000567293"/>
    </source>
</evidence>
<gene>
    <name evidence="2" type="ORF">HRJ53_08855</name>
</gene>
<sequence length="321" mass="34587">MRRSFISDMGDLLRQARQGQAGSDLIQLTTEQDKVTLANLVKAIHDRMRPVMSDPASGSMIGGTFDGYDLKQISQWISSAKRAARAAQARGDVSGQLVPYIERLQQSFKDMISAANPGAYERLKAADAAWAQYKIVEDASTARGGEAKPFFSPAAGQAAVRRSAIRRQGEQRGKTLLGKGQAQGQKLSDAASRVLSPKIRGESPTAEAMFGLGELSGDVLTGGIDPVTGVLGSVAQGILGNIVGQKVFYSRPFQKWLQNNYLRGESTIPFTSLRTGPAMTMGLPLGMEHQQRSKEYADEQMLAELKKMGIAPELIPGIMGK</sequence>
<organism evidence="2 3">
    <name type="scientific">Candidatus Acidiferrum panamense</name>
    <dbReference type="NCBI Taxonomy" id="2741543"/>
    <lineage>
        <taxon>Bacteria</taxon>
        <taxon>Pseudomonadati</taxon>
        <taxon>Acidobacteriota</taxon>
        <taxon>Terriglobia</taxon>
        <taxon>Candidatus Acidiferrales</taxon>
        <taxon>Candidatus Acidiferrum</taxon>
    </lineage>
</organism>
<reference evidence="2" key="1">
    <citation type="submission" date="2020-06" db="EMBL/GenBank/DDBJ databases">
        <title>Legume-microbial interactions unlock mineral nutrients during tropical forest succession.</title>
        <authorList>
            <person name="Epihov D.Z."/>
        </authorList>
    </citation>
    <scope>NUCLEOTIDE SEQUENCE [LARGE SCALE GENOMIC DNA]</scope>
    <source>
        <strain evidence="2">Pan2503</strain>
    </source>
</reference>
<dbReference type="AlphaFoldDB" id="A0A7V8NPS4"/>
<evidence type="ECO:0000313" key="2">
    <source>
        <dbReference type="EMBL" id="MBA0085092.1"/>
    </source>
</evidence>
<dbReference type="EMBL" id="JACDQQ010000858">
    <property type="protein sequence ID" value="MBA0085092.1"/>
    <property type="molecule type" value="Genomic_DNA"/>
</dbReference>
<feature type="region of interest" description="Disordered" evidence="1">
    <location>
        <begin position="172"/>
        <end position="192"/>
    </location>
</feature>
<proteinExistence type="predicted"/>
<name>A0A7V8NPS4_9BACT</name>
<comment type="caution">
    <text evidence="2">The sequence shown here is derived from an EMBL/GenBank/DDBJ whole genome shotgun (WGS) entry which is preliminary data.</text>
</comment>
<dbReference type="Proteomes" id="UP000567293">
    <property type="component" value="Unassembled WGS sequence"/>
</dbReference>
<keyword evidence="3" id="KW-1185">Reference proteome</keyword>
<protein>
    <submittedName>
        <fullName evidence="2">Uncharacterized protein</fullName>
    </submittedName>
</protein>